<accession>A0A5C1I496</accession>
<proteinExistence type="predicted"/>
<dbReference type="PROSITE" id="PS51257">
    <property type="entry name" value="PROKAR_LIPOPROTEIN"/>
    <property type="match status" value="1"/>
</dbReference>
<organism evidence="1 2">
    <name type="scientific">Mucilaginibacter rubeus</name>
    <dbReference type="NCBI Taxonomy" id="2027860"/>
    <lineage>
        <taxon>Bacteria</taxon>
        <taxon>Pseudomonadati</taxon>
        <taxon>Bacteroidota</taxon>
        <taxon>Sphingobacteriia</taxon>
        <taxon>Sphingobacteriales</taxon>
        <taxon>Sphingobacteriaceae</taxon>
        <taxon>Mucilaginibacter</taxon>
    </lineage>
</organism>
<name>A0A5C1I496_9SPHI</name>
<protein>
    <recommendedName>
        <fullName evidence="3">FimB/Mfa2 family fimbrial subunit</fullName>
    </recommendedName>
</protein>
<dbReference type="RefSeq" id="WP_112572607.1">
    <property type="nucleotide sequence ID" value="NZ_CP043450.1"/>
</dbReference>
<dbReference type="EMBL" id="CP043450">
    <property type="protein sequence ID" value="QEM11981.1"/>
    <property type="molecule type" value="Genomic_DNA"/>
</dbReference>
<keyword evidence="2" id="KW-1185">Reference proteome</keyword>
<dbReference type="KEGG" id="mrub:DEO27_018735"/>
<dbReference type="AlphaFoldDB" id="A0A5C1I496"/>
<reference evidence="1" key="1">
    <citation type="submission" date="2019-08" db="EMBL/GenBank/DDBJ databases">
        <title>Comparative genome analysis confer to the adaptation heavy metal polluted environment.</title>
        <authorList>
            <person name="Li Y."/>
        </authorList>
    </citation>
    <scope>NUCLEOTIDE SEQUENCE [LARGE SCALE GENOMIC DNA]</scope>
    <source>
        <strain evidence="1">P1</strain>
    </source>
</reference>
<evidence type="ECO:0008006" key="3">
    <source>
        <dbReference type="Google" id="ProtNLM"/>
    </source>
</evidence>
<gene>
    <name evidence="1" type="ORF">DEO27_018735</name>
</gene>
<evidence type="ECO:0000313" key="2">
    <source>
        <dbReference type="Proteomes" id="UP000251402"/>
    </source>
</evidence>
<evidence type="ECO:0000313" key="1">
    <source>
        <dbReference type="EMBL" id="QEM11981.1"/>
    </source>
</evidence>
<dbReference type="OrthoDB" id="797558at2"/>
<dbReference type="Proteomes" id="UP000251402">
    <property type="component" value="Chromosome"/>
</dbReference>
<sequence length="310" mass="33854">MKKYLPLLLGVYFFAFSCKKDHHPGTDPDAKEYDVKFGLNGFTQSITTMAGKKTQTNGLQTNATPTPVTADYLKVVRYLVFGPGDYSEEGPIFHSIVIDSTASNFGVISDRLPAGTYTVVVAAGKAGLQFSNSNPKQIYYTKDVSYQPFWKDTFFDKFQLTVSGDINQDVTLSRIVAQLQINIEDAIPANAKTIIVNISDESRQYLIGTEKSGQMSSMTLTIVIPDAAKGKPNFKITSLMGNTSTPFAVKITCYDANQNAVGSGVTVPNVTCQKNTKTILSGKLFNYGTTDPFTIGINNDWDPTPVVAHY</sequence>